<dbReference type="Proteomes" id="UP001152130">
    <property type="component" value="Unassembled WGS sequence"/>
</dbReference>
<proteinExistence type="predicted"/>
<dbReference type="OrthoDB" id="5092055at2759"/>
<evidence type="ECO:0000313" key="1">
    <source>
        <dbReference type="EMBL" id="KAJ4019563.1"/>
    </source>
</evidence>
<protein>
    <submittedName>
        <fullName evidence="1">Uncharacterized protein</fullName>
    </submittedName>
</protein>
<gene>
    <name evidence="1" type="ORF">NW766_003298</name>
</gene>
<comment type="caution">
    <text evidence="1">The sequence shown here is derived from an EMBL/GenBank/DDBJ whole genome shotgun (WGS) entry which is preliminary data.</text>
</comment>
<keyword evidence="2" id="KW-1185">Reference proteome</keyword>
<sequence>MSSSPNGSWLSARIQKIEDTLKNIADYKVEAFKLEKLLHEHRDLRRRHPILTKDAEDQFSQTLGTIKKVELLIQKAASRKAFKHLIETLMSSGVQSEEFKKLKQEMAINNEKVKSQIGSLERIARSQPADESRQLAYDLFNPRTVERIPFTDPYDEELCDF</sequence>
<dbReference type="AlphaFoldDB" id="A0A9W8PXH4"/>
<reference evidence="1" key="1">
    <citation type="submission" date="2022-10" db="EMBL/GenBank/DDBJ databases">
        <title>Fusarium specimens isolated from Avocado Roots.</title>
        <authorList>
            <person name="Stajich J."/>
            <person name="Roper C."/>
            <person name="Heimlech-Rivalta G."/>
        </authorList>
    </citation>
    <scope>NUCLEOTIDE SEQUENCE</scope>
    <source>
        <strain evidence="1">CF00143</strain>
    </source>
</reference>
<name>A0A9W8PXH4_9HYPO</name>
<evidence type="ECO:0000313" key="2">
    <source>
        <dbReference type="Proteomes" id="UP001152130"/>
    </source>
</evidence>
<accession>A0A9W8PXH4</accession>
<dbReference type="EMBL" id="JAPDHF010000004">
    <property type="protein sequence ID" value="KAJ4019563.1"/>
    <property type="molecule type" value="Genomic_DNA"/>
</dbReference>
<organism evidence="1 2">
    <name type="scientific">Fusarium irregulare</name>
    <dbReference type="NCBI Taxonomy" id="2494466"/>
    <lineage>
        <taxon>Eukaryota</taxon>
        <taxon>Fungi</taxon>
        <taxon>Dikarya</taxon>
        <taxon>Ascomycota</taxon>
        <taxon>Pezizomycotina</taxon>
        <taxon>Sordariomycetes</taxon>
        <taxon>Hypocreomycetidae</taxon>
        <taxon>Hypocreales</taxon>
        <taxon>Nectriaceae</taxon>
        <taxon>Fusarium</taxon>
        <taxon>Fusarium incarnatum-equiseti species complex</taxon>
    </lineage>
</organism>